<dbReference type="AlphaFoldDB" id="A0A494T862"/>
<accession>A0A494T862</accession>
<protein>
    <submittedName>
        <fullName evidence="1">Uncharacterized protein</fullName>
    </submittedName>
</protein>
<dbReference type="RefSeq" id="WP_121152144.1">
    <property type="nucleotide sequence ID" value="NZ_CP032829.1"/>
</dbReference>
<evidence type="ECO:0000313" key="2">
    <source>
        <dbReference type="Proteomes" id="UP000276254"/>
    </source>
</evidence>
<organism evidence="1 2">
    <name type="scientific">Sphingomonas paeninsulae</name>
    <dbReference type="NCBI Taxonomy" id="2319844"/>
    <lineage>
        <taxon>Bacteria</taxon>
        <taxon>Pseudomonadati</taxon>
        <taxon>Pseudomonadota</taxon>
        <taxon>Alphaproteobacteria</taxon>
        <taxon>Sphingomonadales</taxon>
        <taxon>Sphingomonadaceae</taxon>
        <taxon>Sphingomonas</taxon>
    </lineage>
</organism>
<proteinExistence type="predicted"/>
<reference evidence="1 2" key="1">
    <citation type="submission" date="2018-09" db="EMBL/GenBank/DDBJ databases">
        <title>Sphingomonas peninsula sp. nov., isolated from fildes peninsula, Antarctic soil.</title>
        <authorList>
            <person name="Yingchao G."/>
        </authorList>
    </citation>
    <scope>NUCLEOTIDE SEQUENCE [LARGE SCALE GENOMIC DNA]</scope>
    <source>
        <strain evidence="1 2">YZ-8</strain>
    </source>
</reference>
<dbReference type="KEGG" id="spha:D3Y57_05415"/>
<gene>
    <name evidence="1" type="ORF">D3Y57_05415</name>
</gene>
<dbReference type="Proteomes" id="UP000276254">
    <property type="component" value="Chromosome"/>
</dbReference>
<name>A0A494T862_SPHPE</name>
<evidence type="ECO:0000313" key="1">
    <source>
        <dbReference type="EMBL" id="AYJ85519.1"/>
    </source>
</evidence>
<dbReference type="EMBL" id="CP032829">
    <property type="protein sequence ID" value="AYJ85519.1"/>
    <property type="molecule type" value="Genomic_DNA"/>
</dbReference>
<sequence length="73" mass="8277">MRNGFISFTNISSDTGSHNWHRHVMFTEEVAFDTKAFDKDYEALKVAHSNLEETLILGDSSEAIELLKAFEAL</sequence>
<keyword evidence="2" id="KW-1185">Reference proteome</keyword>